<evidence type="ECO:0000256" key="1">
    <source>
        <dbReference type="ARBA" id="ARBA00004123"/>
    </source>
</evidence>
<dbReference type="EMBL" id="JAATIQ010000002">
    <property type="protein sequence ID" value="KAF4403894.1"/>
    <property type="molecule type" value="Genomic_DNA"/>
</dbReference>
<proteinExistence type="predicted"/>
<evidence type="ECO:0000313" key="7">
    <source>
        <dbReference type="Proteomes" id="UP000583929"/>
    </source>
</evidence>
<dbReference type="Gene3D" id="1.10.10.60">
    <property type="entry name" value="Homeodomain-like"/>
    <property type="match status" value="2"/>
</dbReference>
<comment type="subcellular location">
    <subcellularLocation>
        <location evidence="1">Nucleus</location>
    </subcellularLocation>
</comment>
<evidence type="ECO:0000256" key="2">
    <source>
        <dbReference type="ARBA" id="ARBA00023242"/>
    </source>
</evidence>
<dbReference type="InterPro" id="IPR017930">
    <property type="entry name" value="Myb_dom"/>
</dbReference>
<feature type="domain" description="HTH myb-type" evidence="5">
    <location>
        <begin position="61"/>
        <end position="115"/>
    </location>
</feature>
<dbReference type="Proteomes" id="UP000583929">
    <property type="component" value="Unassembled WGS sequence"/>
</dbReference>
<dbReference type="InterPro" id="IPR001005">
    <property type="entry name" value="SANT/Myb"/>
</dbReference>
<dbReference type="InterPro" id="IPR050560">
    <property type="entry name" value="MYB_TF"/>
</dbReference>
<dbReference type="Pfam" id="PF00249">
    <property type="entry name" value="Myb_DNA-binding"/>
    <property type="match status" value="2"/>
</dbReference>
<dbReference type="CDD" id="cd00167">
    <property type="entry name" value="SANT"/>
    <property type="match status" value="1"/>
</dbReference>
<evidence type="ECO:0000259" key="4">
    <source>
        <dbReference type="PROSITE" id="PS50090"/>
    </source>
</evidence>
<dbReference type="PANTHER" id="PTHR45614:SF232">
    <property type="entry name" value="TRANSCRIPTION FACTOR MYB3R-2"/>
    <property type="match status" value="1"/>
</dbReference>
<reference evidence="6 7" key="1">
    <citation type="journal article" date="2020" name="bioRxiv">
        <title>Sequence and annotation of 42 cannabis genomes reveals extensive copy number variation in cannabinoid synthesis and pathogen resistance genes.</title>
        <authorList>
            <person name="Mckernan K.J."/>
            <person name="Helbert Y."/>
            <person name="Kane L.T."/>
            <person name="Ebling H."/>
            <person name="Zhang L."/>
            <person name="Liu B."/>
            <person name="Eaton Z."/>
            <person name="Mclaughlin S."/>
            <person name="Kingan S."/>
            <person name="Baybayan P."/>
            <person name="Concepcion G."/>
            <person name="Jordan M."/>
            <person name="Riva A."/>
            <person name="Barbazuk W."/>
            <person name="Harkins T."/>
        </authorList>
    </citation>
    <scope>NUCLEOTIDE SEQUENCE [LARGE SCALE GENOMIC DNA]</scope>
    <source>
        <strain evidence="7">cv. Jamaican Lion 4</strain>
        <tissue evidence="6">Leaf</tissue>
    </source>
</reference>
<feature type="region of interest" description="Disordered" evidence="3">
    <location>
        <begin position="160"/>
        <end position="182"/>
    </location>
</feature>
<evidence type="ECO:0000259" key="5">
    <source>
        <dbReference type="PROSITE" id="PS51294"/>
    </source>
</evidence>
<dbReference type="GO" id="GO:0005634">
    <property type="term" value="C:nucleus"/>
    <property type="evidence" value="ECO:0007669"/>
    <property type="project" value="UniProtKB-SubCell"/>
</dbReference>
<accession>A0A7J6I8H3</accession>
<evidence type="ECO:0000256" key="3">
    <source>
        <dbReference type="SAM" id="MobiDB-lite"/>
    </source>
</evidence>
<dbReference type="AlphaFoldDB" id="A0A7J6I8H3"/>
<dbReference type="SMART" id="SM00717">
    <property type="entry name" value="SANT"/>
    <property type="match status" value="2"/>
</dbReference>
<protein>
    <submittedName>
        <fullName evidence="6">Uncharacterized protein</fullName>
    </submittedName>
</protein>
<dbReference type="SUPFAM" id="SSF46689">
    <property type="entry name" value="Homeodomain-like"/>
    <property type="match status" value="1"/>
</dbReference>
<keyword evidence="7" id="KW-1185">Reference proteome</keyword>
<dbReference type="GO" id="GO:0000981">
    <property type="term" value="F:DNA-binding transcription factor activity, RNA polymerase II-specific"/>
    <property type="evidence" value="ECO:0007669"/>
    <property type="project" value="TreeGrafter"/>
</dbReference>
<dbReference type="PANTHER" id="PTHR45614">
    <property type="entry name" value="MYB PROTEIN-RELATED"/>
    <property type="match status" value="1"/>
</dbReference>
<dbReference type="PROSITE" id="PS51294">
    <property type="entry name" value="HTH_MYB"/>
    <property type="match status" value="1"/>
</dbReference>
<dbReference type="InterPro" id="IPR009057">
    <property type="entry name" value="Homeodomain-like_sf"/>
</dbReference>
<organism evidence="6 7">
    <name type="scientific">Cannabis sativa</name>
    <name type="common">Hemp</name>
    <name type="synonym">Marijuana</name>
    <dbReference type="NCBI Taxonomy" id="3483"/>
    <lineage>
        <taxon>Eukaryota</taxon>
        <taxon>Viridiplantae</taxon>
        <taxon>Streptophyta</taxon>
        <taxon>Embryophyta</taxon>
        <taxon>Tracheophyta</taxon>
        <taxon>Spermatophyta</taxon>
        <taxon>Magnoliopsida</taxon>
        <taxon>eudicotyledons</taxon>
        <taxon>Gunneridae</taxon>
        <taxon>Pentapetalae</taxon>
        <taxon>rosids</taxon>
        <taxon>fabids</taxon>
        <taxon>Rosales</taxon>
        <taxon>Cannabaceae</taxon>
        <taxon>Cannabis</taxon>
    </lineage>
</organism>
<dbReference type="GO" id="GO:0000978">
    <property type="term" value="F:RNA polymerase II cis-regulatory region sequence-specific DNA binding"/>
    <property type="evidence" value="ECO:0007669"/>
    <property type="project" value="TreeGrafter"/>
</dbReference>
<name>A0A7J6I8H3_CANSA</name>
<feature type="domain" description="Myb-like" evidence="4">
    <location>
        <begin position="61"/>
        <end position="111"/>
    </location>
</feature>
<comment type="caution">
    <text evidence="6">The sequence shown here is derived from an EMBL/GenBank/DDBJ whole genome shotgun (WGS) entry which is preliminary data.</text>
</comment>
<keyword evidence="2" id="KW-0539">Nucleus</keyword>
<evidence type="ECO:0000313" key="6">
    <source>
        <dbReference type="EMBL" id="KAF4403894.1"/>
    </source>
</evidence>
<dbReference type="PROSITE" id="PS50090">
    <property type="entry name" value="MYB_LIKE"/>
    <property type="match status" value="1"/>
</dbReference>
<gene>
    <name evidence="6" type="ORF">G4B88_014350</name>
</gene>
<sequence length="223" mass="25955">MAEEERVVEEVNEKEIEYSRRTGSIRTSTWTKEEDAILTDLVKLYNGKNWKKVGQWHNHLDPSLNKNPWTEEEESTLIKYHQIYGNKWADIAKFLPGRSDNAIKNHWHCKVKKKMQVVSSQLYSPVVLHGTNNSNNNHTIEDDRVSKEVTIERHSSSKLFEGYDHPNNNHNNNHNDKAPVPAYDEAHSASSSYCCYRFMRLLRMSAATFPNTPSIIRKSSRRN</sequence>